<proteinExistence type="predicted"/>
<protein>
    <submittedName>
        <fullName evidence="2">Uncharacterized protein</fullName>
    </submittedName>
</protein>
<evidence type="ECO:0000313" key="2">
    <source>
        <dbReference type="EMBL" id="ACL04662.1"/>
    </source>
</evidence>
<dbReference type="KEGG" id="dal:Dalk_2972"/>
<sequence>MAFTVELAEGERVEQNIHFLIKKELFFQMVLTNKGAYWPGRKKFAVSDPIYTEFAPLSKIVDVVVQPKSLRFGLMAGLLMFIIGMAWGAAGLFLIYDARNIVYPLILILSGIVYPLLVGRKRVIRIVGVDKKFSWTSPVMFGKSKKDMIEASENIKAWALEHRLIRPKFE</sequence>
<feature type="transmembrane region" description="Helical" evidence="1">
    <location>
        <begin position="101"/>
        <end position="118"/>
    </location>
</feature>
<dbReference type="HOGENOM" id="CLU_1568175_0_0_7"/>
<keyword evidence="1" id="KW-0812">Transmembrane</keyword>
<dbReference type="AlphaFoldDB" id="B8FL27"/>
<keyword evidence="3" id="KW-1185">Reference proteome</keyword>
<evidence type="ECO:0000313" key="3">
    <source>
        <dbReference type="Proteomes" id="UP000000739"/>
    </source>
</evidence>
<accession>B8FL27</accession>
<dbReference type="RefSeq" id="WP_015947731.1">
    <property type="nucleotide sequence ID" value="NC_011768.1"/>
</dbReference>
<dbReference type="Proteomes" id="UP000000739">
    <property type="component" value="Chromosome"/>
</dbReference>
<gene>
    <name evidence="2" type="ordered locus">Dalk_2972</name>
</gene>
<name>B8FL27_DESAL</name>
<dbReference type="EMBL" id="CP001322">
    <property type="protein sequence ID" value="ACL04662.1"/>
    <property type="molecule type" value="Genomic_DNA"/>
</dbReference>
<keyword evidence="1" id="KW-0472">Membrane</keyword>
<organism evidence="2 3">
    <name type="scientific">Desulfatibacillum aliphaticivorans</name>
    <dbReference type="NCBI Taxonomy" id="218208"/>
    <lineage>
        <taxon>Bacteria</taxon>
        <taxon>Pseudomonadati</taxon>
        <taxon>Thermodesulfobacteriota</taxon>
        <taxon>Desulfobacteria</taxon>
        <taxon>Desulfobacterales</taxon>
        <taxon>Desulfatibacillaceae</taxon>
        <taxon>Desulfatibacillum</taxon>
    </lineage>
</organism>
<reference evidence="2 3" key="1">
    <citation type="journal article" date="2012" name="Environ. Microbiol.">
        <title>The genome sequence of Desulfatibacillum alkenivorans AK-01: a blueprint for anaerobic alkane oxidation.</title>
        <authorList>
            <person name="Callaghan A.V."/>
            <person name="Morris B.E."/>
            <person name="Pereira I.A."/>
            <person name="McInerney M.J."/>
            <person name="Austin R.N."/>
            <person name="Groves J.T."/>
            <person name="Kukor J.J."/>
            <person name="Suflita J.M."/>
            <person name="Young L.Y."/>
            <person name="Zylstra G.J."/>
            <person name="Wawrik B."/>
        </authorList>
    </citation>
    <scope>NUCLEOTIDE SEQUENCE [LARGE SCALE GENOMIC DNA]</scope>
    <source>
        <strain evidence="2 3">AK-01</strain>
    </source>
</reference>
<keyword evidence="1" id="KW-1133">Transmembrane helix</keyword>
<evidence type="ECO:0000256" key="1">
    <source>
        <dbReference type="SAM" id="Phobius"/>
    </source>
</evidence>
<feature type="transmembrane region" description="Helical" evidence="1">
    <location>
        <begin position="72"/>
        <end position="95"/>
    </location>
</feature>